<accession>A0AA45WIZ2</accession>
<evidence type="ECO:0000313" key="1">
    <source>
        <dbReference type="EMBL" id="SMP01521.1"/>
    </source>
</evidence>
<organism evidence="1 2">
    <name type="scientific">Laceyella tengchongensis</name>
    <dbReference type="NCBI Taxonomy" id="574699"/>
    <lineage>
        <taxon>Bacteria</taxon>
        <taxon>Bacillati</taxon>
        <taxon>Bacillota</taxon>
        <taxon>Bacilli</taxon>
        <taxon>Bacillales</taxon>
        <taxon>Thermoactinomycetaceae</taxon>
        <taxon>Laceyella</taxon>
    </lineage>
</organism>
<sequence length="130" mass="15058">MSYSHWSKLYDGNMVKPTKSHQIVDEYRNTLPWKGSMQVSVKTPYGRRLLDIANEEMKKAIEHKTTTKEGTVGYFSLNDRIREEVAKDAYLVKEEDWDITWVFENANASKPLKKALTENGIKIKFVNDGD</sequence>
<reference evidence="1" key="1">
    <citation type="submission" date="2017-05" db="EMBL/GenBank/DDBJ databases">
        <authorList>
            <person name="Varghese N."/>
            <person name="Submissions S."/>
        </authorList>
    </citation>
    <scope>NUCLEOTIDE SEQUENCE</scope>
    <source>
        <strain evidence="1">DSM 45262</strain>
    </source>
</reference>
<name>A0AA45WIZ2_9BACL</name>
<keyword evidence="2" id="KW-1185">Reference proteome</keyword>
<dbReference type="AlphaFoldDB" id="A0AA45WIZ2"/>
<proteinExistence type="predicted"/>
<evidence type="ECO:0000313" key="2">
    <source>
        <dbReference type="Proteomes" id="UP001157946"/>
    </source>
</evidence>
<protein>
    <submittedName>
        <fullName evidence="1">Uncharacterized protein</fullName>
    </submittedName>
</protein>
<comment type="caution">
    <text evidence="1">The sequence shown here is derived from an EMBL/GenBank/DDBJ whole genome shotgun (WGS) entry which is preliminary data.</text>
</comment>
<dbReference type="Proteomes" id="UP001157946">
    <property type="component" value="Unassembled WGS sequence"/>
</dbReference>
<dbReference type="EMBL" id="FXTU01000001">
    <property type="protein sequence ID" value="SMP01521.1"/>
    <property type="molecule type" value="Genomic_DNA"/>
</dbReference>
<dbReference type="RefSeq" id="WP_284723850.1">
    <property type="nucleotide sequence ID" value="NZ_FXTU01000001.1"/>
</dbReference>
<gene>
    <name evidence="1" type="ORF">SAMN06265361_101258</name>
</gene>